<dbReference type="EMBL" id="CP157390">
    <property type="protein sequence ID" value="XBM47044.1"/>
    <property type="molecule type" value="Genomic_DNA"/>
</dbReference>
<name>A0AAU7GAR9_9MICO</name>
<dbReference type="Pfam" id="PF06224">
    <property type="entry name" value="AlkZ-like"/>
    <property type="match status" value="1"/>
</dbReference>
<reference evidence="1" key="1">
    <citation type="submission" date="2024-05" db="EMBL/GenBank/DDBJ databases">
        <title>The Natural Products Discovery Center: Release of the First 8490 Sequenced Strains for Exploring Actinobacteria Biosynthetic Diversity.</title>
        <authorList>
            <person name="Kalkreuter E."/>
            <person name="Kautsar S.A."/>
            <person name="Yang D."/>
            <person name="Bader C.D."/>
            <person name="Teijaro C.N."/>
            <person name="Fluegel L."/>
            <person name="Davis C.M."/>
            <person name="Simpson J.R."/>
            <person name="Lauterbach L."/>
            <person name="Steele A.D."/>
            <person name="Gui C."/>
            <person name="Meng S."/>
            <person name="Li G."/>
            <person name="Viehrig K."/>
            <person name="Ye F."/>
            <person name="Su P."/>
            <person name="Kiefer A.F."/>
            <person name="Nichols A."/>
            <person name="Cepeda A.J."/>
            <person name="Yan W."/>
            <person name="Fan B."/>
            <person name="Jiang Y."/>
            <person name="Adhikari A."/>
            <person name="Zheng C.-J."/>
            <person name="Schuster L."/>
            <person name="Cowan T.M."/>
            <person name="Smanski M.J."/>
            <person name="Chevrette M.G."/>
            <person name="de Carvalho L.P.S."/>
            <person name="Shen B."/>
        </authorList>
    </citation>
    <scope>NUCLEOTIDE SEQUENCE</scope>
    <source>
        <strain evidence="1">NPDC080035</strain>
    </source>
</reference>
<dbReference type="PANTHER" id="PTHR30528">
    <property type="entry name" value="CYTOPLASMIC PROTEIN"/>
    <property type="match status" value="1"/>
</dbReference>
<proteinExistence type="predicted"/>
<organism evidence="1">
    <name type="scientific">Leifsonia sp. NPDC080035</name>
    <dbReference type="NCBI Taxonomy" id="3143936"/>
    <lineage>
        <taxon>Bacteria</taxon>
        <taxon>Bacillati</taxon>
        <taxon>Actinomycetota</taxon>
        <taxon>Actinomycetes</taxon>
        <taxon>Micrococcales</taxon>
        <taxon>Microbacteriaceae</taxon>
        <taxon>Leifsonia</taxon>
    </lineage>
</organism>
<protein>
    <submittedName>
        <fullName evidence="1">Crosslink repair DNA glycosylase YcaQ family protein</fullName>
    </submittedName>
</protein>
<dbReference type="PANTHER" id="PTHR30528:SF0">
    <property type="entry name" value="CYTOPLASMIC PROTEIN"/>
    <property type="match status" value="1"/>
</dbReference>
<gene>
    <name evidence="1" type="ORF">AAME72_13245</name>
</gene>
<evidence type="ECO:0000313" key="1">
    <source>
        <dbReference type="EMBL" id="XBM47044.1"/>
    </source>
</evidence>
<accession>A0AAU7GAR9</accession>
<dbReference type="AlphaFoldDB" id="A0AAU7GAR9"/>
<sequence>MTMTLQRDEARRIAIRAQRLDADRLDADRPQALVPLVEQLTFVQLDPTAAIAPSADLIAYTRLGSAYRPEHLQRATEQDRLLYEVKAMDDPLTPPFAMVRAASDLPLHLERMSHWPDSVPAWAQWLQANDAFRGDVLARLRAEGPLLSKDIPDTASVPWVSTGWTHNQNVTRLLELLQGRGEVAVAGRIGRQRTWDVAERVYPAGLEAVPEAEAKRLRDQRRLRALGIARPVQVGDAGEPARVEGSDLEWRVDPDAVGAAFAGRTALLSPFDRLIHDRVRTQELFGFEYLLEMYKPAAKRRWGYFALPILHGDRLIGKLDAAADRKAGLLRVNAVHEDEPFAAAERDAVDAEIAALAAWLGLDVAR</sequence>
<dbReference type="RefSeq" id="WP_348787020.1">
    <property type="nucleotide sequence ID" value="NZ_CP157390.1"/>
</dbReference>
<dbReference type="InterPro" id="IPR009351">
    <property type="entry name" value="AlkZ-like"/>
</dbReference>